<dbReference type="EMBL" id="CAJNJA010087975">
    <property type="protein sequence ID" value="CAE7939145.1"/>
    <property type="molecule type" value="Genomic_DNA"/>
</dbReference>
<organism evidence="1 2">
    <name type="scientific">Symbiodinium necroappetens</name>
    <dbReference type="NCBI Taxonomy" id="1628268"/>
    <lineage>
        <taxon>Eukaryota</taxon>
        <taxon>Sar</taxon>
        <taxon>Alveolata</taxon>
        <taxon>Dinophyceae</taxon>
        <taxon>Suessiales</taxon>
        <taxon>Symbiodiniaceae</taxon>
        <taxon>Symbiodinium</taxon>
    </lineage>
</organism>
<reference evidence="1" key="1">
    <citation type="submission" date="2021-02" db="EMBL/GenBank/DDBJ databases">
        <authorList>
            <person name="Dougan E. K."/>
            <person name="Rhodes N."/>
            <person name="Thang M."/>
            <person name="Chan C."/>
        </authorList>
    </citation>
    <scope>NUCLEOTIDE SEQUENCE</scope>
</reference>
<keyword evidence="2" id="KW-1185">Reference proteome</keyword>
<dbReference type="OrthoDB" id="406714at2759"/>
<dbReference type="AlphaFoldDB" id="A0A813C2P3"/>
<evidence type="ECO:0000313" key="1">
    <source>
        <dbReference type="EMBL" id="CAE7939145.1"/>
    </source>
</evidence>
<gene>
    <name evidence="1" type="ORF">SNEC2469_LOCUS33414</name>
</gene>
<comment type="caution">
    <text evidence="1">The sequence shown here is derived from an EMBL/GenBank/DDBJ whole genome shotgun (WGS) entry which is preliminary data.</text>
</comment>
<accession>A0A813C2P3</accession>
<proteinExistence type="predicted"/>
<feature type="non-terminal residue" evidence="1">
    <location>
        <position position="407"/>
    </location>
</feature>
<name>A0A813C2P3_9DINO</name>
<dbReference type="Proteomes" id="UP000601435">
    <property type="component" value="Unassembled WGS sequence"/>
</dbReference>
<protein>
    <submittedName>
        <fullName evidence="1">Uncharacterized protein</fullName>
    </submittedName>
</protein>
<evidence type="ECO:0000313" key="2">
    <source>
        <dbReference type="Proteomes" id="UP000601435"/>
    </source>
</evidence>
<sequence length="407" mass="45619">ELQQHHLRCTFGYRSGTKYAHYAKFDIRPEACKKVADFEHGDVVTDRNGMTSTCIGLKWDSSEKIVEMWFHVDGKEGAGVYSGQDLDTSLRKVGHRPVQEVGREDVEGASDGEIEHDERDWVARNLQPTLRYKTRTGRLMAVDTRPEMIAKFRVPYKSGDVLQDRKDGEKMTCIGVAQDPKHAVLAQASQEKRGNRVTGSIAELWFHVEGSEGAGVNVRHFQELSRYTVVGTRPVEPMAADSDAGLDPESIRASLRELRGQLCCDFTFPRGTSRGTDAGFDVRPDLVKKITGWEPGTVVKHAARPDARLTLIGIAEDDDGCPAVWWHYEDADERHPGAGRFDGWEALRDDMTATGERRDLAVLRQRLRATEQCWIETQSGPTLLGSNRGQAEFEKLRALEQLLKKDG</sequence>